<evidence type="ECO:0000313" key="3">
    <source>
        <dbReference type="EMBL" id="EAW11976.1"/>
    </source>
</evidence>
<dbReference type="InterPro" id="IPR029063">
    <property type="entry name" value="SAM-dependent_MTases_sf"/>
</dbReference>
<evidence type="ECO:0000256" key="2">
    <source>
        <dbReference type="ARBA" id="ARBA00022679"/>
    </source>
</evidence>
<sequence>MRTARSIYKDDVDFTTLALQSPDFAKYLKGNGQLDFSDPDAVRQLTKSLLQRDFNLKVTIPENRLCPPVCTLTNSRYIRLNYILWLQDLLDTTGDEYRDDYDPDRNVLGLDIGTGCCSIYPLLGCATRPKWNYLATDVDDDNIRTARENVSANGLESRIQVIKTNPDDGLIPLATKFEVESLDFTMCNPPFYASRDEMIASAEAKERPPFSTCTGAEVEMVTEGGEIAFVSGMIEESLKLRDRVIWYTSMLGKLSSVSAIVEKLMTHGNRNYAVTEFVQGSKTKRWAVAWSWSDLRPTMNVARGIAGFPKHLLPFPSESTFELSNESIDSVGDRINEELSHLHLDWTWRKNLATGVGFAMENVWSRQARRKMQNPTTSGDKMEIDEQKAALGFKIQLKQNPLDEKCFRLTVRWLKGTDSVLFESFCGMLKRKVEGR</sequence>
<dbReference type="InterPro" id="IPR010286">
    <property type="entry name" value="METTL16/RlmF"/>
</dbReference>
<dbReference type="OMA" id="EHKIDNY"/>
<dbReference type="GeneID" id="4705519"/>
<dbReference type="KEGG" id="act:ACLA_007350"/>
<keyword evidence="4" id="KW-1185">Reference proteome</keyword>
<dbReference type="HOGENOM" id="CLU_027534_0_1_1"/>
<protein>
    <submittedName>
        <fullName evidence="3">DUF890 domain protein</fullName>
    </submittedName>
</protein>
<dbReference type="GO" id="GO:0000398">
    <property type="term" value="P:mRNA splicing, via spliceosome"/>
    <property type="evidence" value="ECO:0007669"/>
    <property type="project" value="EnsemblFungi"/>
</dbReference>
<gene>
    <name evidence="3" type="ORF">ACLA_007350</name>
</gene>
<dbReference type="PANTHER" id="PTHR13393:SF0">
    <property type="entry name" value="RNA N6-ADENOSINE-METHYLTRANSFERASE METTL16"/>
    <property type="match status" value="1"/>
</dbReference>
<evidence type="ECO:0000313" key="4">
    <source>
        <dbReference type="Proteomes" id="UP000006701"/>
    </source>
</evidence>
<dbReference type="PANTHER" id="PTHR13393">
    <property type="entry name" value="SAM-DEPENDENT METHYLTRANSFERASE"/>
    <property type="match status" value="1"/>
</dbReference>
<name>A1CDP9_ASPCL</name>
<keyword evidence="2" id="KW-0808">Transferase</keyword>
<dbReference type="FunFam" id="3.40.50.150:FF:000813">
    <property type="match status" value="1"/>
</dbReference>
<keyword evidence="1" id="KW-0489">Methyltransferase</keyword>
<dbReference type="OrthoDB" id="514248at2759"/>
<dbReference type="GO" id="GO:0120048">
    <property type="term" value="F:U6 snRNA (adenine-(43)-N(6))-methyltransferase activity"/>
    <property type="evidence" value="ECO:0007669"/>
    <property type="project" value="EnsemblFungi"/>
</dbReference>
<organism evidence="3 4">
    <name type="scientific">Aspergillus clavatus (strain ATCC 1007 / CBS 513.65 / DSM 816 / NCTC 3887 / NRRL 1 / QM 1276 / 107)</name>
    <dbReference type="NCBI Taxonomy" id="344612"/>
    <lineage>
        <taxon>Eukaryota</taxon>
        <taxon>Fungi</taxon>
        <taxon>Dikarya</taxon>
        <taxon>Ascomycota</taxon>
        <taxon>Pezizomycotina</taxon>
        <taxon>Eurotiomycetes</taxon>
        <taxon>Eurotiomycetidae</taxon>
        <taxon>Eurotiales</taxon>
        <taxon>Aspergillaceae</taxon>
        <taxon>Aspergillus</taxon>
        <taxon>Aspergillus subgen. Fumigati</taxon>
    </lineage>
</organism>
<dbReference type="eggNOG" id="KOG2912">
    <property type="taxonomic scope" value="Eukaryota"/>
</dbReference>
<dbReference type="SUPFAM" id="SSF53335">
    <property type="entry name" value="S-adenosyl-L-methionine-dependent methyltransferases"/>
    <property type="match status" value="1"/>
</dbReference>
<reference evidence="3 4" key="1">
    <citation type="journal article" date="2008" name="PLoS Genet.">
        <title>Genomic islands in the pathogenic filamentous fungus Aspergillus fumigatus.</title>
        <authorList>
            <person name="Fedorova N.D."/>
            <person name="Khaldi N."/>
            <person name="Joardar V.S."/>
            <person name="Maiti R."/>
            <person name="Amedeo P."/>
            <person name="Anderson M.J."/>
            <person name="Crabtree J."/>
            <person name="Silva J.C."/>
            <person name="Badger J.H."/>
            <person name="Albarraq A."/>
            <person name="Angiuoli S."/>
            <person name="Bussey H."/>
            <person name="Bowyer P."/>
            <person name="Cotty P.J."/>
            <person name="Dyer P.S."/>
            <person name="Egan A."/>
            <person name="Galens K."/>
            <person name="Fraser-Liggett C.M."/>
            <person name="Haas B.J."/>
            <person name="Inman J.M."/>
            <person name="Kent R."/>
            <person name="Lemieux S."/>
            <person name="Malavazi I."/>
            <person name="Orvis J."/>
            <person name="Roemer T."/>
            <person name="Ronning C.M."/>
            <person name="Sundaram J.P."/>
            <person name="Sutton G."/>
            <person name="Turner G."/>
            <person name="Venter J.C."/>
            <person name="White O.R."/>
            <person name="Whitty B.R."/>
            <person name="Youngman P."/>
            <person name="Wolfe K.H."/>
            <person name="Goldman G.H."/>
            <person name="Wortman J.R."/>
            <person name="Jiang B."/>
            <person name="Denning D.W."/>
            <person name="Nierman W.C."/>
        </authorList>
    </citation>
    <scope>NUCLEOTIDE SEQUENCE [LARGE SCALE GENOMIC DNA]</scope>
    <source>
        <strain evidence="4">ATCC 1007 / CBS 513.65 / DSM 816 / NCTC 3887 / NRRL 1</strain>
    </source>
</reference>
<dbReference type="Proteomes" id="UP000006701">
    <property type="component" value="Unassembled WGS sequence"/>
</dbReference>
<accession>A1CDP9</accession>
<dbReference type="Gene3D" id="3.40.50.150">
    <property type="entry name" value="Vaccinia Virus protein VP39"/>
    <property type="match status" value="1"/>
</dbReference>
<proteinExistence type="predicted"/>
<evidence type="ECO:0000256" key="1">
    <source>
        <dbReference type="ARBA" id="ARBA00022603"/>
    </source>
</evidence>
<dbReference type="AlphaFoldDB" id="A1CDP9"/>
<dbReference type="GO" id="GO:0120049">
    <property type="term" value="P:snRNA (adenine-N6)-methylation"/>
    <property type="evidence" value="ECO:0007669"/>
    <property type="project" value="EnsemblFungi"/>
</dbReference>
<dbReference type="STRING" id="344612.A1CDP9"/>
<dbReference type="RefSeq" id="XP_001273402.1">
    <property type="nucleotide sequence ID" value="XM_001273401.1"/>
</dbReference>
<dbReference type="GO" id="GO:0070475">
    <property type="term" value="P:rRNA base methylation"/>
    <property type="evidence" value="ECO:0007669"/>
    <property type="project" value="TreeGrafter"/>
</dbReference>
<dbReference type="VEuPathDB" id="FungiDB:ACLA_007350"/>
<dbReference type="SMR" id="A1CDP9"/>
<dbReference type="GO" id="GO:0005634">
    <property type="term" value="C:nucleus"/>
    <property type="evidence" value="ECO:0007669"/>
    <property type="project" value="TreeGrafter"/>
</dbReference>
<dbReference type="CDD" id="cd02440">
    <property type="entry name" value="AdoMet_MTases"/>
    <property type="match status" value="1"/>
</dbReference>
<dbReference type="Pfam" id="PF05971">
    <property type="entry name" value="Methyltransf_10"/>
    <property type="match status" value="1"/>
</dbReference>
<dbReference type="EMBL" id="DS027051">
    <property type="protein sequence ID" value="EAW11976.1"/>
    <property type="molecule type" value="Genomic_DNA"/>
</dbReference>